<reference evidence="3" key="1">
    <citation type="journal article" date="2023" name="Science">
        <title>Genome structures resolve the early diversification of teleost fishes.</title>
        <authorList>
            <person name="Parey E."/>
            <person name="Louis A."/>
            <person name="Montfort J."/>
            <person name="Bouchez O."/>
            <person name="Roques C."/>
            <person name="Iampietro C."/>
            <person name="Lluch J."/>
            <person name="Castinel A."/>
            <person name="Donnadieu C."/>
            <person name="Desvignes T."/>
            <person name="Floi Bucao C."/>
            <person name="Jouanno E."/>
            <person name="Wen M."/>
            <person name="Mejri S."/>
            <person name="Dirks R."/>
            <person name="Jansen H."/>
            <person name="Henkel C."/>
            <person name="Chen W.J."/>
            <person name="Zahm M."/>
            <person name="Cabau C."/>
            <person name="Klopp C."/>
            <person name="Thompson A.W."/>
            <person name="Robinson-Rechavi M."/>
            <person name="Braasch I."/>
            <person name="Lecointre G."/>
            <person name="Bobe J."/>
            <person name="Postlethwait J.H."/>
            <person name="Berthelot C."/>
            <person name="Roest Crollius H."/>
            <person name="Guiguen Y."/>
        </authorList>
    </citation>
    <scope>NUCLEOTIDE SEQUENCE</scope>
    <source>
        <strain evidence="3">NC1722</strain>
    </source>
</reference>
<dbReference type="GO" id="GO:0004842">
    <property type="term" value="F:ubiquitin-protein transferase activity"/>
    <property type="evidence" value="ECO:0007669"/>
    <property type="project" value="TreeGrafter"/>
</dbReference>
<dbReference type="PANTHER" id="PTHR45632">
    <property type="entry name" value="LD33804P"/>
    <property type="match status" value="1"/>
</dbReference>
<proteinExistence type="predicted"/>
<dbReference type="GO" id="GO:0032465">
    <property type="term" value="P:regulation of cytokinesis"/>
    <property type="evidence" value="ECO:0007669"/>
    <property type="project" value="TreeGrafter"/>
</dbReference>
<dbReference type="PROSITE" id="PS50097">
    <property type="entry name" value="BTB"/>
    <property type="match status" value="1"/>
</dbReference>
<dbReference type="SUPFAM" id="SSF54695">
    <property type="entry name" value="POZ domain"/>
    <property type="match status" value="1"/>
</dbReference>
<comment type="caution">
    <text evidence="3">The sequence shown here is derived from an EMBL/GenBank/DDBJ whole genome shotgun (WGS) entry which is preliminary data.</text>
</comment>
<feature type="region of interest" description="Disordered" evidence="1">
    <location>
        <begin position="1"/>
        <end position="81"/>
    </location>
</feature>
<keyword evidence="4" id="KW-1185">Reference proteome</keyword>
<evidence type="ECO:0000313" key="3">
    <source>
        <dbReference type="EMBL" id="KAJ8405936.1"/>
    </source>
</evidence>
<dbReference type="GO" id="GO:0016567">
    <property type="term" value="P:protein ubiquitination"/>
    <property type="evidence" value="ECO:0007669"/>
    <property type="project" value="TreeGrafter"/>
</dbReference>
<name>A0AAD7SQI5_9TELE</name>
<dbReference type="Proteomes" id="UP001221898">
    <property type="component" value="Unassembled WGS sequence"/>
</dbReference>
<dbReference type="InterPro" id="IPR011705">
    <property type="entry name" value="BACK"/>
</dbReference>
<evidence type="ECO:0000313" key="4">
    <source>
        <dbReference type="Proteomes" id="UP001221898"/>
    </source>
</evidence>
<gene>
    <name evidence="3" type="ORF">AAFF_G00308240</name>
</gene>
<dbReference type="Pfam" id="PF00651">
    <property type="entry name" value="BTB"/>
    <property type="match status" value="1"/>
</dbReference>
<evidence type="ECO:0000259" key="2">
    <source>
        <dbReference type="PROSITE" id="PS50097"/>
    </source>
</evidence>
<dbReference type="EMBL" id="JAINUG010000045">
    <property type="protein sequence ID" value="KAJ8405936.1"/>
    <property type="molecule type" value="Genomic_DNA"/>
</dbReference>
<dbReference type="InterPro" id="IPR000210">
    <property type="entry name" value="BTB/POZ_dom"/>
</dbReference>
<dbReference type="PANTHER" id="PTHR45632:SF9">
    <property type="entry name" value="KELCH-LIKE PROTEIN 9 ISOFORM X1"/>
    <property type="match status" value="1"/>
</dbReference>
<evidence type="ECO:0000256" key="1">
    <source>
        <dbReference type="SAM" id="MobiDB-lite"/>
    </source>
</evidence>
<dbReference type="GO" id="GO:0031463">
    <property type="term" value="C:Cul3-RING ubiquitin ligase complex"/>
    <property type="evidence" value="ECO:0007669"/>
    <property type="project" value="TreeGrafter"/>
</dbReference>
<dbReference type="Gene3D" id="1.25.40.420">
    <property type="match status" value="1"/>
</dbReference>
<dbReference type="GO" id="GO:0097602">
    <property type="term" value="F:cullin family protein binding"/>
    <property type="evidence" value="ECO:0007669"/>
    <property type="project" value="TreeGrafter"/>
</dbReference>
<dbReference type="AlphaFoldDB" id="A0AAD7SQI5"/>
<dbReference type="InterPro" id="IPR011333">
    <property type="entry name" value="SKP1/BTB/POZ_sf"/>
</dbReference>
<protein>
    <recommendedName>
        <fullName evidence="2">BTB domain-containing protein</fullName>
    </recommendedName>
</protein>
<feature type="domain" description="BTB" evidence="2">
    <location>
        <begin position="124"/>
        <end position="193"/>
    </location>
</feature>
<dbReference type="SMART" id="SM00225">
    <property type="entry name" value="BTB"/>
    <property type="match status" value="1"/>
</dbReference>
<organism evidence="3 4">
    <name type="scientific">Aldrovandia affinis</name>
    <dbReference type="NCBI Taxonomy" id="143900"/>
    <lineage>
        <taxon>Eukaryota</taxon>
        <taxon>Metazoa</taxon>
        <taxon>Chordata</taxon>
        <taxon>Craniata</taxon>
        <taxon>Vertebrata</taxon>
        <taxon>Euteleostomi</taxon>
        <taxon>Actinopterygii</taxon>
        <taxon>Neopterygii</taxon>
        <taxon>Teleostei</taxon>
        <taxon>Notacanthiformes</taxon>
        <taxon>Halosauridae</taxon>
        <taxon>Aldrovandia</taxon>
    </lineage>
</organism>
<accession>A0AAD7SQI5</accession>
<sequence length="310" mass="34006">MESSGEGGKLHRKLSLPARFGSRVSLRRSPKPSAKTSKPPTPDPPDISLKPPALPPKPARTTKLYSNLPELPSKPPELTPKPLKLASKAPELIPKPNTQRFSSNEHAAAILQGCEHLRSDATLCDVTLESGDGSETFPVHRVIMASASEYFRAMFTGGMKEQQEGLVKLPGVSGRGLRTIIDFIYRGGVTLDLDCLRDTLEAANHLQVVPVLTFCSQLLNSKVTVENCVEVERLSSELCPEEVQAQVREFIRQNFSALVQSGRYLRLSERCMNHVLESHALRGFTEAELYRAARDWLDADGGRGASTPSP</sequence>
<dbReference type="Gene3D" id="3.30.710.10">
    <property type="entry name" value="Potassium Channel Kv1.1, Chain A"/>
    <property type="match status" value="1"/>
</dbReference>
<dbReference type="Pfam" id="PF07707">
    <property type="entry name" value="BACK"/>
    <property type="match status" value="1"/>
</dbReference>